<feature type="transmembrane region" description="Helical" evidence="1">
    <location>
        <begin position="36"/>
        <end position="61"/>
    </location>
</feature>
<keyword evidence="1" id="KW-1133">Transmembrane helix</keyword>
<organism evidence="2 3">
    <name type="scientific">Agromyces rhizosphaerae</name>
    <dbReference type="NCBI Taxonomy" id="88374"/>
    <lineage>
        <taxon>Bacteria</taxon>
        <taxon>Bacillati</taxon>
        <taxon>Actinomycetota</taxon>
        <taxon>Actinomycetes</taxon>
        <taxon>Micrococcales</taxon>
        <taxon>Microbacteriaceae</taxon>
        <taxon>Agromyces</taxon>
    </lineage>
</organism>
<evidence type="ECO:0000313" key="2">
    <source>
        <dbReference type="EMBL" id="GLI28207.1"/>
    </source>
</evidence>
<name>A0A9W6CZS6_9MICO</name>
<keyword evidence="3" id="KW-1185">Reference proteome</keyword>
<accession>A0A9W6CZS6</accession>
<protein>
    <submittedName>
        <fullName evidence="2">Uncharacterized protein</fullName>
    </submittedName>
</protein>
<evidence type="ECO:0000313" key="3">
    <source>
        <dbReference type="Proteomes" id="UP001144396"/>
    </source>
</evidence>
<dbReference type="AlphaFoldDB" id="A0A9W6CZS6"/>
<dbReference type="EMBL" id="BSDP01000001">
    <property type="protein sequence ID" value="GLI28207.1"/>
    <property type="molecule type" value="Genomic_DNA"/>
</dbReference>
<dbReference type="Proteomes" id="UP001144396">
    <property type="component" value="Unassembled WGS sequence"/>
</dbReference>
<feature type="transmembrane region" description="Helical" evidence="1">
    <location>
        <begin position="111"/>
        <end position="133"/>
    </location>
</feature>
<feature type="transmembrane region" description="Helical" evidence="1">
    <location>
        <begin position="7"/>
        <end position="24"/>
    </location>
</feature>
<gene>
    <name evidence="2" type="ORF">ARHIZOSPH14_24490</name>
</gene>
<keyword evidence="1" id="KW-0812">Transmembrane</keyword>
<proteinExistence type="predicted"/>
<reference evidence="2" key="1">
    <citation type="submission" date="2022-12" db="EMBL/GenBank/DDBJ databases">
        <title>Reference genome sequencing for broad-spectrum identification of bacterial and archaeal isolates by mass spectrometry.</title>
        <authorList>
            <person name="Sekiguchi Y."/>
            <person name="Tourlousse D.M."/>
        </authorList>
    </citation>
    <scope>NUCLEOTIDE SEQUENCE</scope>
    <source>
        <strain evidence="2">14</strain>
    </source>
</reference>
<keyword evidence="1" id="KW-0472">Membrane</keyword>
<evidence type="ECO:0000256" key="1">
    <source>
        <dbReference type="SAM" id="Phobius"/>
    </source>
</evidence>
<comment type="caution">
    <text evidence="2">The sequence shown here is derived from an EMBL/GenBank/DDBJ whole genome shotgun (WGS) entry which is preliminary data.</text>
</comment>
<sequence length="146" mass="14819">MRAARAALVVIGVGLAAYGGFLLFTEQRLDQVLAVVIWLAGAIVLHDAILAPASAVVGGGLRRAGGRMPRGAASLIGAGLAIGALLTILVVPLLIAQARGARNPTVLAGEYALGLAVAWLAIAVLVAAGVAALRVRDRRRPARPHS</sequence>
<feature type="transmembrane region" description="Helical" evidence="1">
    <location>
        <begin position="73"/>
        <end position="96"/>
    </location>
</feature>
<dbReference type="RefSeq" id="WP_281885381.1">
    <property type="nucleotide sequence ID" value="NZ_BSDP01000001.1"/>
</dbReference>